<dbReference type="GO" id="GO:0008652">
    <property type="term" value="P:amino acid biosynthetic process"/>
    <property type="evidence" value="ECO:0007669"/>
    <property type="project" value="UniProtKB-KW"/>
</dbReference>
<feature type="binding site" evidence="9">
    <location>
        <position position="20"/>
    </location>
    <ligand>
        <name>3-phosphoshikimate</name>
        <dbReference type="ChEBI" id="CHEBI:145989"/>
    </ligand>
</feature>
<feature type="active site" description="Proton acceptor" evidence="9">
    <location>
        <position position="312"/>
    </location>
</feature>
<dbReference type="HAMAP" id="MF_00210">
    <property type="entry name" value="EPSP_synth"/>
    <property type="match status" value="1"/>
</dbReference>
<dbReference type="Pfam" id="PF00275">
    <property type="entry name" value="EPSP_synthase"/>
    <property type="match status" value="1"/>
</dbReference>
<dbReference type="InterPro" id="IPR013792">
    <property type="entry name" value="RNA3'P_cycl/enolpyr_Trfase_a/b"/>
</dbReference>
<proteinExistence type="inferred from homology"/>
<dbReference type="OrthoDB" id="9809920at2"/>
<feature type="binding site" evidence="9">
    <location>
        <position position="21"/>
    </location>
    <ligand>
        <name>3-phosphoshikimate</name>
        <dbReference type="ChEBI" id="CHEBI:145989"/>
    </ligand>
</feature>
<evidence type="ECO:0000256" key="2">
    <source>
        <dbReference type="ARBA" id="ARBA00004811"/>
    </source>
</evidence>
<evidence type="ECO:0000256" key="5">
    <source>
        <dbReference type="ARBA" id="ARBA00022605"/>
    </source>
</evidence>
<keyword evidence="12" id="KW-1185">Reference proteome</keyword>
<dbReference type="PROSITE" id="PS00885">
    <property type="entry name" value="EPSP_SYNTHASE_2"/>
    <property type="match status" value="1"/>
</dbReference>
<dbReference type="RefSeq" id="WP_086951538.1">
    <property type="nucleotide sequence ID" value="NZ_FWFD01000009.1"/>
</dbReference>
<feature type="binding site" evidence="9">
    <location>
        <position position="20"/>
    </location>
    <ligand>
        <name>phosphoenolpyruvate</name>
        <dbReference type="ChEBI" id="CHEBI:58702"/>
    </ligand>
</feature>
<organism evidence="11 12">
    <name type="scientific">Vagococcus fluvialis bH819</name>
    <dbReference type="NCBI Taxonomy" id="1255619"/>
    <lineage>
        <taxon>Bacteria</taxon>
        <taxon>Bacillati</taxon>
        <taxon>Bacillota</taxon>
        <taxon>Bacilli</taxon>
        <taxon>Lactobacillales</taxon>
        <taxon>Enterococcaceae</taxon>
        <taxon>Vagococcus</taxon>
    </lineage>
</organism>
<comment type="function">
    <text evidence="1 9">Catalyzes the transfer of the enolpyruvyl moiety of phosphoenolpyruvate (PEP) to the 5-hydroxyl of shikimate-3-phosphate (S3P) to produce enolpyruvyl shikimate-3-phosphate and inorganic phosphate.</text>
</comment>
<dbReference type="PIRSF" id="PIRSF000505">
    <property type="entry name" value="EPSPS"/>
    <property type="match status" value="1"/>
</dbReference>
<dbReference type="PANTHER" id="PTHR21090">
    <property type="entry name" value="AROM/DEHYDROQUINATE SYNTHASE"/>
    <property type="match status" value="1"/>
</dbReference>
<dbReference type="FunFam" id="3.65.10.10:FF:000006">
    <property type="entry name" value="3-phosphoshikimate 1-carboxyvinyltransferase"/>
    <property type="match status" value="1"/>
</dbReference>
<dbReference type="Proteomes" id="UP000195918">
    <property type="component" value="Unassembled WGS sequence"/>
</dbReference>
<comment type="subcellular location">
    <subcellularLocation>
        <location evidence="9">Cytoplasm</location>
    </subcellularLocation>
</comment>
<keyword evidence="7 9" id="KW-0057">Aromatic amino acid biosynthesis</keyword>
<keyword evidence="5 9" id="KW-0028">Amino-acid biosynthesis</keyword>
<dbReference type="PROSITE" id="PS00104">
    <property type="entry name" value="EPSP_SYNTHASE_1"/>
    <property type="match status" value="1"/>
</dbReference>
<reference evidence="12" key="1">
    <citation type="submission" date="2017-02" db="EMBL/GenBank/DDBJ databases">
        <authorList>
            <person name="Dridi B."/>
        </authorList>
    </citation>
    <scope>NUCLEOTIDE SEQUENCE [LARGE SCALE GENOMIC DNA]</scope>
    <source>
        <strain evidence="12">bH819</strain>
    </source>
</reference>
<dbReference type="GO" id="GO:0009073">
    <property type="term" value="P:aromatic amino acid family biosynthetic process"/>
    <property type="evidence" value="ECO:0007669"/>
    <property type="project" value="UniProtKB-KW"/>
</dbReference>
<feature type="binding site" evidence="9">
    <location>
        <position position="92"/>
    </location>
    <ligand>
        <name>phosphoenolpyruvate</name>
        <dbReference type="ChEBI" id="CHEBI:58702"/>
    </ligand>
</feature>
<protein>
    <recommendedName>
        <fullName evidence="9">3-phosphoshikimate 1-carboxyvinyltransferase</fullName>
        <ecNumber evidence="9">2.5.1.19</ecNumber>
    </recommendedName>
    <alternativeName>
        <fullName evidence="9">5-enolpyruvylshikimate-3-phosphate synthase</fullName>
        <shortName evidence="9">EPSP synthase</shortName>
        <shortName evidence="9">EPSPS</shortName>
    </alternativeName>
</protein>
<evidence type="ECO:0000256" key="4">
    <source>
        <dbReference type="ARBA" id="ARBA00022490"/>
    </source>
</evidence>
<feature type="binding site" evidence="9">
    <location>
        <position position="343"/>
    </location>
    <ligand>
        <name>phosphoenolpyruvate</name>
        <dbReference type="ChEBI" id="CHEBI:58702"/>
    </ligand>
</feature>
<accession>A0A1X6WNQ7</accession>
<dbReference type="PANTHER" id="PTHR21090:SF5">
    <property type="entry name" value="PENTAFUNCTIONAL AROM POLYPEPTIDE"/>
    <property type="match status" value="1"/>
</dbReference>
<dbReference type="InterPro" id="IPR006264">
    <property type="entry name" value="EPSP_synthase"/>
</dbReference>
<gene>
    <name evidence="9" type="primary">aroA</name>
    <name evidence="11" type="ORF">FM121_07390</name>
</gene>
<feature type="binding site" evidence="9">
    <location>
        <position position="312"/>
    </location>
    <ligand>
        <name>3-phosphoshikimate</name>
        <dbReference type="ChEBI" id="CHEBI:145989"/>
    </ligand>
</feature>
<evidence type="ECO:0000256" key="1">
    <source>
        <dbReference type="ARBA" id="ARBA00002174"/>
    </source>
</evidence>
<comment type="catalytic activity">
    <reaction evidence="8">
        <text>3-phosphoshikimate + phosphoenolpyruvate = 5-O-(1-carboxyvinyl)-3-phosphoshikimate + phosphate</text>
        <dbReference type="Rhea" id="RHEA:21256"/>
        <dbReference type="ChEBI" id="CHEBI:43474"/>
        <dbReference type="ChEBI" id="CHEBI:57701"/>
        <dbReference type="ChEBI" id="CHEBI:58702"/>
        <dbReference type="ChEBI" id="CHEBI:145989"/>
        <dbReference type="EC" id="2.5.1.19"/>
    </reaction>
    <physiologicalReaction direction="left-to-right" evidence="8">
        <dbReference type="Rhea" id="RHEA:21257"/>
    </physiologicalReaction>
</comment>
<dbReference type="AlphaFoldDB" id="A0A1X6WNQ7"/>
<sequence length="426" mass="46103">MKLKINATSLNGELKVPGDKSISHRSIMFGSLAEGETVITDFLRADDCLDTLKIFRQLGVPIHDDGHKITIEGQGMKGLKKPKEVLDVGNSGTTIRLLMGILAGQGFDVTLTGDSSIQKRPMNRVMLPLREMGVSVMGYESTEFPPIKLNENSDLKAIKYQLPVASAQVKSALLFAALQAEGETELIEKEKTRDHTEVMIKQFGGQIKVEGKKITLSGDQRFTGQKVNVPGDISSAAFFIVAGLIVPNSHIVLKNVGLSETRTGIIDVVKAMDGNISLTDVDELNDSGTITVTSSTLIGTEISGDIIPRLIDELPIIALLATQATGETIIKDAEELRVKETDRIQAVSDELTKMGANIVPTIDGMIIQGNTTLSGSRVTSYGDHRIGMMLQIAALLVKKDEVILDKSDAVSVSYPHFFDDLESLMK</sequence>
<evidence type="ECO:0000259" key="10">
    <source>
        <dbReference type="Pfam" id="PF00275"/>
    </source>
</evidence>
<comment type="pathway">
    <text evidence="2 9">Metabolic intermediate biosynthesis; chorismate biosynthesis; chorismate from D-erythrose 4-phosphate and phosphoenolpyruvate: step 6/7.</text>
</comment>
<evidence type="ECO:0000313" key="12">
    <source>
        <dbReference type="Proteomes" id="UP000195918"/>
    </source>
</evidence>
<feature type="binding site" evidence="9">
    <location>
        <position position="385"/>
    </location>
    <ligand>
        <name>phosphoenolpyruvate</name>
        <dbReference type="ChEBI" id="CHEBI:58702"/>
    </ligand>
</feature>
<evidence type="ECO:0000256" key="9">
    <source>
        <dbReference type="HAMAP-Rule" id="MF_00210"/>
    </source>
</evidence>
<evidence type="ECO:0000256" key="6">
    <source>
        <dbReference type="ARBA" id="ARBA00022679"/>
    </source>
</evidence>
<name>A0A1X6WNQ7_9ENTE</name>
<keyword evidence="6 9" id="KW-0808">Transferase</keyword>
<dbReference type="Gene3D" id="3.65.10.10">
    <property type="entry name" value="Enolpyruvate transferase domain"/>
    <property type="match status" value="2"/>
</dbReference>
<dbReference type="InterPro" id="IPR036968">
    <property type="entry name" value="Enolpyruvate_Tfrase_sf"/>
</dbReference>
<keyword evidence="4 9" id="KW-0963">Cytoplasm</keyword>
<evidence type="ECO:0000313" key="11">
    <source>
        <dbReference type="EMBL" id="SLM85909.1"/>
    </source>
</evidence>
<dbReference type="InterPro" id="IPR023193">
    <property type="entry name" value="EPSP_synthase_CS"/>
</dbReference>
<comment type="similarity">
    <text evidence="3 9">Belongs to the EPSP synthase family.</text>
</comment>
<comment type="caution">
    <text evidence="9">Lacks conserved residue(s) required for the propagation of feature annotation.</text>
</comment>
<evidence type="ECO:0000256" key="3">
    <source>
        <dbReference type="ARBA" id="ARBA00009948"/>
    </source>
</evidence>
<feature type="binding site" evidence="9">
    <location>
        <position position="166"/>
    </location>
    <ligand>
        <name>3-phosphoshikimate</name>
        <dbReference type="ChEBI" id="CHEBI:145989"/>
    </ligand>
</feature>
<dbReference type="FunFam" id="3.65.10.10:FF:000005">
    <property type="entry name" value="3-phosphoshikimate 1-carboxyvinyltransferase"/>
    <property type="match status" value="1"/>
</dbReference>
<dbReference type="EMBL" id="FWFD01000009">
    <property type="protein sequence ID" value="SLM85909.1"/>
    <property type="molecule type" value="Genomic_DNA"/>
</dbReference>
<dbReference type="CDD" id="cd01556">
    <property type="entry name" value="EPSP_synthase"/>
    <property type="match status" value="1"/>
</dbReference>
<dbReference type="InterPro" id="IPR001986">
    <property type="entry name" value="Enolpyruvate_Tfrase_dom"/>
</dbReference>
<feature type="binding site" evidence="9">
    <location>
        <position position="168"/>
    </location>
    <ligand>
        <name>3-phosphoshikimate</name>
        <dbReference type="ChEBI" id="CHEBI:145989"/>
    </ligand>
</feature>
<evidence type="ECO:0000256" key="8">
    <source>
        <dbReference type="ARBA" id="ARBA00044633"/>
    </source>
</evidence>
<feature type="binding site" evidence="9">
    <location>
        <position position="339"/>
    </location>
    <ligand>
        <name>3-phosphoshikimate</name>
        <dbReference type="ChEBI" id="CHEBI:145989"/>
    </ligand>
</feature>
<dbReference type="UniPathway" id="UPA00053">
    <property type="reaction ID" value="UER00089"/>
</dbReference>
<dbReference type="SUPFAM" id="SSF55205">
    <property type="entry name" value="EPT/RTPC-like"/>
    <property type="match status" value="1"/>
</dbReference>
<dbReference type="GO" id="GO:0005737">
    <property type="term" value="C:cytoplasm"/>
    <property type="evidence" value="ECO:0007669"/>
    <property type="project" value="UniProtKB-SubCell"/>
</dbReference>
<feature type="binding site" evidence="9">
    <location>
        <position position="168"/>
    </location>
    <ligand>
        <name>phosphoenolpyruvate</name>
        <dbReference type="ChEBI" id="CHEBI:58702"/>
    </ligand>
</feature>
<dbReference type="NCBIfam" id="TIGR01356">
    <property type="entry name" value="aroA"/>
    <property type="match status" value="1"/>
</dbReference>
<evidence type="ECO:0000256" key="7">
    <source>
        <dbReference type="ARBA" id="ARBA00023141"/>
    </source>
</evidence>
<dbReference type="GO" id="GO:0009423">
    <property type="term" value="P:chorismate biosynthetic process"/>
    <property type="evidence" value="ECO:0007669"/>
    <property type="project" value="UniProtKB-UniRule"/>
</dbReference>
<dbReference type="EC" id="2.5.1.19" evidence="9"/>
<comment type="subunit">
    <text evidence="9">Monomer.</text>
</comment>
<dbReference type="GO" id="GO:0003866">
    <property type="term" value="F:3-phosphoshikimate 1-carboxyvinyltransferase activity"/>
    <property type="evidence" value="ECO:0007669"/>
    <property type="project" value="UniProtKB-UniRule"/>
</dbReference>
<feature type="binding site" evidence="9">
    <location>
        <position position="25"/>
    </location>
    <ligand>
        <name>3-phosphoshikimate</name>
        <dbReference type="ChEBI" id="CHEBI:145989"/>
    </ligand>
</feature>
<feature type="binding site" evidence="9">
    <location>
        <position position="120"/>
    </location>
    <ligand>
        <name>phosphoenolpyruvate</name>
        <dbReference type="ChEBI" id="CHEBI:58702"/>
    </ligand>
</feature>
<feature type="domain" description="Enolpyruvate transferase" evidence="10">
    <location>
        <begin position="8"/>
        <end position="421"/>
    </location>
</feature>